<keyword evidence="1" id="KW-0677">Repeat</keyword>
<proteinExistence type="predicted"/>
<feature type="region of interest" description="Disordered" evidence="4">
    <location>
        <begin position="30"/>
        <end position="78"/>
    </location>
</feature>
<feature type="signal peptide" evidence="5">
    <location>
        <begin position="1"/>
        <end position="21"/>
    </location>
</feature>
<dbReference type="PANTHER" id="PTHR44858:SF1">
    <property type="entry name" value="UDP-N-ACETYLGLUCOSAMINE--PEPTIDE N-ACETYLGLUCOSAMINYLTRANSFERASE SPINDLY-RELATED"/>
    <property type="match status" value="1"/>
</dbReference>
<evidence type="ECO:0000256" key="5">
    <source>
        <dbReference type="SAM" id="SignalP"/>
    </source>
</evidence>
<feature type="repeat" description="TPR" evidence="3">
    <location>
        <begin position="158"/>
        <end position="191"/>
    </location>
</feature>
<evidence type="ECO:0000313" key="7">
    <source>
        <dbReference type="Proteomes" id="UP000199423"/>
    </source>
</evidence>
<evidence type="ECO:0000313" key="6">
    <source>
        <dbReference type="EMBL" id="SFV26807.1"/>
    </source>
</evidence>
<dbReference type="InterPro" id="IPR011990">
    <property type="entry name" value="TPR-like_helical_dom_sf"/>
</dbReference>
<dbReference type="STRING" id="51670.SAMN04488557_0599"/>
<dbReference type="Proteomes" id="UP000199423">
    <property type="component" value="Unassembled WGS sequence"/>
</dbReference>
<evidence type="ECO:0000256" key="1">
    <source>
        <dbReference type="ARBA" id="ARBA00022737"/>
    </source>
</evidence>
<sequence>MIFCARLLLLLLAVSAGAANAAADDELLKTQPFPDASPPAPARPRDELPVKKKPPPVAPSPGAAAQQKGDPGMMGLPWPKTPEETAKTLDNLYAFLATEGDHRQAGEIGAAIERLWRLEGGDTVNLLIDRGEIFSSRSENEKAMPFLDAAVELAPEFAEAWSHRAYVEYRLNNYPAALGDLRRALAIEPNHFRALDGMAKILVLMGEKKAALEVYNQLLKVHPNIEGGETARDKLKKEIQGQGI</sequence>
<dbReference type="EMBL" id="FPCH01000001">
    <property type="protein sequence ID" value="SFV26807.1"/>
    <property type="molecule type" value="Genomic_DNA"/>
</dbReference>
<dbReference type="AlphaFoldDB" id="A0A1I7MWJ2"/>
<dbReference type="SMART" id="SM00028">
    <property type="entry name" value="TPR"/>
    <property type="match status" value="3"/>
</dbReference>
<evidence type="ECO:0000256" key="3">
    <source>
        <dbReference type="PROSITE-ProRule" id="PRU00339"/>
    </source>
</evidence>
<dbReference type="OrthoDB" id="9815010at2"/>
<protein>
    <submittedName>
        <fullName evidence="6">TPR repeat-containing protein</fullName>
    </submittedName>
</protein>
<dbReference type="Pfam" id="PF14559">
    <property type="entry name" value="TPR_19"/>
    <property type="match status" value="1"/>
</dbReference>
<gene>
    <name evidence="6" type="ORF">SAMN04488557_0599</name>
</gene>
<keyword evidence="5" id="KW-0732">Signal</keyword>
<feature type="repeat" description="TPR" evidence="3">
    <location>
        <begin position="124"/>
        <end position="157"/>
    </location>
</feature>
<accession>A0A1I7MWJ2</accession>
<organism evidence="6 7">
    <name type="scientific">Hyphomicrobium facile</name>
    <dbReference type="NCBI Taxonomy" id="51670"/>
    <lineage>
        <taxon>Bacteria</taxon>
        <taxon>Pseudomonadati</taxon>
        <taxon>Pseudomonadota</taxon>
        <taxon>Alphaproteobacteria</taxon>
        <taxon>Hyphomicrobiales</taxon>
        <taxon>Hyphomicrobiaceae</taxon>
        <taxon>Hyphomicrobium</taxon>
    </lineage>
</organism>
<evidence type="ECO:0000256" key="2">
    <source>
        <dbReference type="ARBA" id="ARBA00022803"/>
    </source>
</evidence>
<feature type="chain" id="PRO_5011791557" evidence="5">
    <location>
        <begin position="22"/>
        <end position="244"/>
    </location>
</feature>
<reference evidence="7" key="1">
    <citation type="submission" date="2016-10" db="EMBL/GenBank/DDBJ databases">
        <authorList>
            <person name="Varghese N."/>
            <person name="Submissions S."/>
        </authorList>
    </citation>
    <scope>NUCLEOTIDE SEQUENCE [LARGE SCALE GENOMIC DNA]</scope>
    <source>
        <strain evidence="7">DSM 1565</strain>
    </source>
</reference>
<keyword evidence="2 3" id="KW-0802">TPR repeat</keyword>
<dbReference type="SUPFAM" id="SSF48452">
    <property type="entry name" value="TPR-like"/>
    <property type="match status" value="1"/>
</dbReference>
<dbReference type="PROSITE" id="PS50005">
    <property type="entry name" value="TPR"/>
    <property type="match status" value="2"/>
</dbReference>
<dbReference type="PANTHER" id="PTHR44858">
    <property type="entry name" value="TETRATRICOPEPTIDE REPEAT PROTEIN 6"/>
    <property type="match status" value="1"/>
</dbReference>
<dbReference type="InterPro" id="IPR050498">
    <property type="entry name" value="Ycf3"/>
</dbReference>
<dbReference type="InterPro" id="IPR019734">
    <property type="entry name" value="TPR_rpt"/>
</dbReference>
<evidence type="ECO:0000256" key="4">
    <source>
        <dbReference type="SAM" id="MobiDB-lite"/>
    </source>
</evidence>
<name>A0A1I7MWJ2_9HYPH</name>
<keyword evidence="7" id="KW-1185">Reference proteome</keyword>
<dbReference type="Gene3D" id="1.25.40.10">
    <property type="entry name" value="Tetratricopeptide repeat domain"/>
    <property type="match status" value="1"/>
</dbReference>